<dbReference type="GO" id="GO:0006783">
    <property type="term" value="P:heme biosynthetic process"/>
    <property type="evidence" value="ECO:0007669"/>
    <property type="project" value="TreeGrafter"/>
</dbReference>
<sequence length="330" mass="37869">MTEQIAIARFSNCPMVFTTPTKRTSSDPEGTLQRTQPQHRSTAWISIMRNLIVFASHEGQTEQIAERIQRRLREHSIPSDVLDVVQHPATEIHVESYDAVLIGSPMHYGRHDPRIRFFIEHNLASLHGIPTAFFSVSLASASKKRKDRVVATRLANEFLQSTHWAPSMMDCFAGALKYSKYGWLKRQVMHRIALKAGAETSFAEDYDYTDWQRVNEFADRFATLIRTRRRSPERRARFSELRTPVRDHSLRCSRPKRRTTNLYHVVAKGDRQRGRVSHTALFRSTNSPQIALICAKRPNLKRGLAHVSRNRLRSGVAVVHHAARQADATK</sequence>
<name>M5SNV2_9BACT</name>
<dbReference type="GO" id="GO:0009055">
    <property type="term" value="F:electron transfer activity"/>
    <property type="evidence" value="ECO:0007669"/>
    <property type="project" value="InterPro"/>
</dbReference>
<comment type="cofactor">
    <cofactor evidence="1">
        <name>FMN</name>
        <dbReference type="ChEBI" id="CHEBI:58210"/>
    </cofactor>
</comment>
<dbReference type="InterPro" id="IPR052200">
    <property type="entry name" value="Protoporphyrinogen_IX_DH"/>
</dbReference>
<gene>
    <name evidence="4" type="ORF">RESH_01490</name>
</gene>
<evidence type="ECO:0000256" key="2">
    <source>
        <dbReference type="SAM" id="MobiDB-lite"/>
    </source>
</evidence>
<dbReference type="GO" id="GO:0070819">
    <property type="term" value="F:menaquinone-dependent protoporphyrinogen oxidase activity"/>
    <property type="evidence" value="ECO:0007669"/>
    <property type="project" value="TreeGrafter"/>
</dbReference>
<proteinExistence type="predicted"/>
<dbReference type="InterPro" id="IPR029039">
    <property type="entry name" value="Flavoprotein-like_sf"/>
</dbReference>
<dbReference type="EMBL" id="ANOF01000054">
    <property type="protein sequence ID" value="EMI27929.1"/>
    <property type="molecule type" value="Genomic_DNA"/>
</dbReference>
<reference evidence="4 5" key="1">
    <citation type="journal article" date="2013" name="Mar. Genomics">
        <title>Expression of sulfatases in Rhodopirellula baltica and the diversity of sulfatases in the genus Rhodopirellula.</title>
        <authorList>
            <person name="Wegner C.E."/>
            <person name="Richter-Heitmann T."/>
            <person name="Klindworth A."/>
            <person name="Klockow C."/>
            <person name="Richter M."/>
            <person name="Achstetter T."/>
            <person name="Glockner F.O."/>
            <person name="Harder J."/>
        </authorList>
    </citation>
    <scope>NUCLEOTIDE SEQUENCE [LARGE SCALE GENOMIC DNA]</scope>
    <source>
        <strain evidence="4 5">SH398</strain>
    </source>
</reference>
<dbReference type="InterPro" id="IPR001226">
    <property type="entry name" value="Flavodoxin_CS"/>
</dbReference>
<dbReference type="InterPro" id="IPR026816">
    <property type="entry name" value="Flavodoxin_dom"/>
</dbReference>
<protein>
    <submittedName>
        <fullName evidence="4">Protoporphyrinogen oxidase</fullName>
    </submittedName>
</protein>
<dbReference type="GO" id="GO:0010181">
    <property type="term" value="F:FMN binding"/>
    <property type="evidence" value="ECO:0007669"/>
    <property type="project" value="InterPro"/>
</dbReference>
<dbReference type="Gene3D" id="3.40.50.360">
    <property type="match status" value="1"/>
</dbReference>
<evidence type="ECO:0000313" key="4">
    <source>
        <dbReference type="EMBL" id="EMI27929.1"/>
    </source>
</evidence>
<comment type="caution">
    <text evidence="4">The sequence shown here is derived from an EMBL/GenBank/DDBJ whole genome shotgun (WGS) entry which is preliminary data.</text>
</comment>
<dbReference type="PROSITE" id="PS00201">
    <property type="entry name" value="FLAVODOXIN"/>
    <property type="match status" value="1"/>
</dbReference>
<dbReference type="Proteomes" id="UP000011996">
    <property type="component" value="Unassembled WGS sequence"/>
</dbReference>
<accession>M5SNV2</accession>
<dbReference type="STRING" id="1263868.RESH_01490"/>
<dbReference type="AlphaFoldDB" id="M5SNV2"/>
<evidence type="ECO:0000313" key="5">
    <source>
        <dbReference type="Proteomes" id="UP000011996"/>
    </source>
</evidence>
<evidence type="ECO:0000256" key="1">
    <source>
        <dbReference type="ARBA" id="ARBA00001917"/>
    </source>
</evidence>
<dbReference type="SUPFAM" id="SSF52218">
    <property type="entry name" value="Flavoproteins"/>
    <property type="match status" value="1"/>
</dbReference>
<dbReference type="PANTHER" id="PTHR38030:SF2">
    <property type="entry name" value="PROTOPORPHYRINOGEN IX DEHYDROGENASE [QUINONE]"/>
    <property type="match status" value="1"/>
</dbReference>
<dbReference type="PROSITE" id="PS50902">
    <property type="entry name" value="FLAVODOXIN_LIKE"/>
    <property type="match status" value="1"/>
</dbReference>
<dbReference type="NCBIfam" id="NF008316">
    <property type="entry name" value="PRK11104.1"/>
    <property type="match status" value="1"/>
</dbReference>
<feature type="domain" description="Flavodoxin-like" evidence="3">
    <location>
        <begin position="50"/>
        <end position="222"/>
    </location>
</feature>
<organism evidence="4 5">
    <name type="scientific">Rhodopirellula europaea SH398</name>
    <dbReference type="NCBI Taxonomy" id="1263868"/>
    <lineage>
        <taxon>Bacteria</taxon>
        <taxon>Pseudomonadati</taxon>
        <taxon>Planctomycetota</taxon>
        <taxon>Planctomycetia</taxon>
        <taxon>Pirellulales</taxon>
        <taxon>Pirellulaceae</taxon>
        <taxon>Rhodopirellula</taxon>
    </lineage>
</organism>
<dbReference type="PATRIC" id="fig|1263868.3.peg.1600"/>
<dbReference type="Pfam" id="PF12724">
    <property type="entry name" value="Flavodoxin_5"/>
    <property type="match status" value="1"/>
</dbReference>
<dbReference type="InterPro" id="IPR008254">
    <property type="entry name" value="Flavodoxin/NO_synth"/>
</dbReference>
<evidence type="ECO:0000259" key="3">
    <source>
        <dbReference type="PROSITE" id="PS50902"/>
    </source>
</evidence>
<feature type="region of interest" description="Disordered" evidence="2">
    <location>
        <begin position="17"/>
        <end position="39"/>
    </location>
</feature>
<dbReference type="PANTHER" id="PTHR38030">
    <property type="entry name" value="PROTOPORPHYRINOGEN IX DEHYDROGENASE [MENAQUINONE]"/>
    <property type="match status" value="1"/>
</dbReference>